<dbReference type="EMBL" id="MCGO01000024">
    <property type="protein sequence ID" value="ORY43804.1"/>
    <property type="molecule type" value="Genomic_DNA"/>
</dbReference>
<accession>A0A1Y2CAC0</accession>
<protein>
    <recommendedName>
        <fullName evidence="5">MYND-type domain-containing protein</fullName>
    </recommendedName>
</protein>
<dbReference type="Proteomes" id="UP000193642">
    <property type="component" value="Unassembled WGS sequence"/>
</dbReference>
<evidence type="ECO:0000313" key="6">
    <source>
        <dbReference type="EMBL" id="ORY43804.1"/>
    </source>
</evidence>
<reference evidence="6 7" key="1">
    <citation type="submission" date="2016-07" db="EMBL/GenBank/DDBJ databases">
        <title>Pervasive Adenine N6-methylation of Active Genes in Fungi.</title>
        <authorList>
            <consortium name="DOE Joint Genome Institute"/>
            <person name="Mondo S.J."/>
            <person name="Dannebaum R.O."/>
            <person name="Kuo R.C."/>
            <person name="Labutti K."/>
            <person name="Haridas S."/>
            <person name="Kuo A."/>
            <person name="Salamov A."/>
            <person name="Ahrendt S.R."/>
            <person name="Lipzen A."/>
            <person name="Sullivan W."/>
            <person name="Andreopoulos W.B."/>
            <person name="Clum A."/>
            <person name="Lindquist E."/>
            <person name="Daum C."/>
            <person name="Ramamoorthy G.K."/>
            <person name="Gryganskyi A."/>
            <person name="Culley D."/>
            <person name="Magnuson J.K."/>
            <person name="James T.Y."/>
            <person name="O'Malley M.A."/>
            <person name="Stajich J.E."/>
            <person name="Spatafora J.W."/>
            <person name="Visel A."/>
            <person name="Grigoriev I.V."/>
        </authorList>
    </citation>
    <scope>NUCLEOTIDE SEQUENCE [LARGE SCALE GENOMIC DNA]</scope>
    <source>
        <strain evidence="6 7">JEL800</strain>
    </source>
</reference>
<dbReference type="SUPFAM" id="SSF144232">
    <property type="entry name" value="HIT/MYND zinc finger-like"/>
    <property type="match status" value="1"/>
</dbReference>
<keyword evidence="7" id="KW-1185">Reference proteome</keyword>
<proteinExistence type="predicted"/>
<keyword evidence="3" id="KW-0862">Zinc</keyword>
<keyword evidence="2 4" id="KW-0863">Zinc-finger</keyword>
<comment type="caution">
    <text evidence="6">The sequence shown here is derived from an EMBL/GenBank/DDBJ whole genome shotgun (WGS) entry which is preliminary data.</text>
</comment>
<dbReference type="OrthoDB" id="2093231at2759"/>
<evidence type="ECO:0000313" key="7">
    <source>
        <dbReference type="Proteomes" id="UP000193642"/>
    </source>
</evidence>
<dbReference type="Pfam" id="PF01753">
    <property type="entry name" value="zf-MYND"/>
    <property type="match status" value="1"/>
</dbReference>
<evidence type="ECO:0000256" key="3">
    <source>
        <dbReference type="ARBA" id="ARBA00022833"/>
    </source>
</evidence>
<sequence>MMLLPCRKCRERCEPEFYFVMNDVYDCTTDESGRFDQCCSDCIAKTFKKLNCSGCSNFLADKNFSSSQLARGRYRRCQKCDSIGEGKLDEDLMFVNRIQCRTCDIKAVDTPTGKLSCCANCGRVRYCSRECQIKDWRLRHREECPKQKEIVERFKAEGREHLLGTKHY</sequence>
<dbReference type="AlphaFoldDB" id="A0A1Y2CAC0"/>
<evidence type="ECO:0000259" key="5">
    <source>
        <dbReference type="PROSITE" id="PS50865"/>
    </source>
</evidence>
<dbReference type="GO" id="GO:0008270">
    <property type="term" value="F:zinc ion binding"/>
    <property type="evidence" value="ECO:0007669"/>
    <property type="project" value="UniProtKB-KW"/>
</dbReference>
<feature type="domain" description="MYND-type" evidence="5">
    <location>
        <begin position="100"/>
        <end position="144"/>
    </location>
</feature>
<dbReference type="PROSITE" id="PS50865">
    <property type="entry name" value="ZF_MYND_2"/>
    <property type="match status" value="1"/>
</dbReference>
<dbReference type="PROSITE" id="PS01360">
    <property type="entry name" value="ZF_MYND_1"/>
    <property type="match status" value="1"/>
</dbReference>
<name>A0A1Y2CAC0_9FUNG</name>
<evidence type="ECO:0000256" key="2">
    <source>
        <dbReference type="ARBA" id="ARBA00022771"/>
    </source>
</evidence>
<evidence type="ECO:0000256" key="1">
    <source>
        <dbReference type="ARBA" id="ARBA00022723"/>
    </source>
</evidence>
<gene>
    <name evidence="6" type="ORF">BCR33DRAFT_717444</name>
</gene>
<dbReference type="Gene3D" id="6.10.140.2220">
    <property type="match status" value="1"/>
</dbReference>
<dbReference type="InterPro" id="IPR002893">
    <property type="entry name" value="Znf_MYND"/>
</dbReference>
<keyword evidence="1" id="KW-0479">Metal-binding</keyword>
<organism evidence="6 7">
    <name type="scientific">Rhizoclosmatium globosum</name>
    <dbReference type="NCBI Taxonomy" id="329046"/>
    <lineage>
        <taxon>Eukaryota</taxon>
        <taxon>Fungi</taxon>
        <taxon>Fungi incertae sedis</taxon>
        <taxon>Chytridiomycota</taxon>
        <taxon>Chytridiomycota incertae sedis</taxon>
        <taxon>Chytridiomycetes</taxon>
        <taxon>Chytridiales</taxon>
        <taxon>Chytriomycetaceae</taxon>
        <taxon>Rhizoclosmatium</taxon>
    </lineage>
</organism>
<evidence type="ECO:0000256" key="4">
    <source>
        <dbReference type="PROSITE-ProRule" id="PRU00134"/>
    </source>
</evidence>